<evidence type="ECO:0000313" key="3">
    <source>
        <dbReference type="EMBL" id="RWR80299.1"/>
    </source>
</evidence>
<sequence length="484" mass="54953">MAAAEARAAWQRTANRCFVQEDAKRAPKLACCQSSSSFRVQSEPSCGDAADVPNHPATFLPFNWNPTYSNLPPDTKWWLQLQPGFAQQKDFTYEQQSSLSKLEGSRNGDTMPTSKHKEDPLSTEDNCSEPDKSFGSLLEPQRSVSVTRMKHDSEVRAQELKAVNSNNKPLLQQKADMNEWVRNQKDCKEEELMDWESIDLYISNQPMKTCLDMESSWIWSDRTEPWWRTADRDELAYLVAEKSLYQIENCDLPPPQTMHAQKGQFACLASFNRNSILASSLDQKLHSGPCSPFEYAQGSPASVSVAGEHCPLTEIHRSYFDSEKSFSGTHSSTIMDPTESRHTSGSDQSKAQLLEALCHSQTRAREAEKAAQQAYNEKEHIIKLFFKQASYLFAYKQWLQVLQLESLLLQLKTKDHQISMLFPVLPWMPLKARQMRKAVHKMKRRMIKKKRDIGKCAVAFAVGLSLVGAGLLLGWTLGWFLSSL</sequence>
<organism evidence="3 4">
    <name type="scientific">Cinnamomum micranthum f. kanehirae</name>
    <dbReference type="NCBI Taxonomy" id="337451"/>
    <lineage>
        <taxon>Eukaryota</taxon>
        <taxon>Viridiplantae</taxon>
        <taxon>Streptophyta</taxon>
        <taxon>Embryophyta</taxon>
        <taxon>Tracheophyta</taxon>
        <taxon>Spermatophyta</taxon>
        <taxon>Magnoliopsida</taxon>
        <taxon>Magnoliidae</taxon>
        <taxon>Laurales</taxon>
        <taxon>Lauraceae</taxon>
        <taxon>Cinnamomum</taxon>
    </lineage>
</organism>
<gene>
    <name evidence="3" type="ORF">CKAN_00893200</name>
</gene>
<dbReference type="OrthoDB" id="1920951at2759"/>
<feature type="compositionally biased region" description="Polar residues" evidence="1">
    <location>
        <begin position="325"/>
        <end position="335"/>
    </location>
</feature>
<protein>
    <recommendedName>
        <fullName evidence="5">Transmembrane protein</fullName>
    </recommendedName>
</protein>
<feature type="region of interest" description="Disordered" evidence="1">
    <location>
        <begin position="90"/>
        <end position="138"/>
    </location>
</feature>
<evidence type="ECO:0000313" key="4">
    <source>
        <dbReference type="Proteomes" id="UP000283530"/>
    </source>
</evidence>
<feature type="region of interest" description="Disordered" evidence="1">
    <location>
        <begin position="324"/>
        <end position="347"/>
    </location>
</feature>
<comment type="caution">
    <text evidence="3">The sequence shown here is derived from an EMBL/GenBank/DDBJ whole genome shotgun (WGS) entry which is preliminary data.</text>
</comment>
<feature type="compositionally biased region" description="Polar residues" evidence="1">
    <location>
        <begin position="90"/>
        <end position="100"/>
    </location>
</feature>
<dbReference type="AlphaFoldDB" id="A0A3S4NQM2"/>
<keyword evidence="2" id="KW-0812">Transmembrane</keyword>
<keyword evidence="2" id="KW-1133">Transmembrane helix</keyword>
<name>A0A3S4NQM2_9MAGN</name>
<evidence type="ECO:0000256" key="2">
    <source>
        <dbReference type="SAM" id="Phobius"/>
    </source>
</evidence>
<proteinExistence type="predicted"/>
<dbReference type="PANTHER" id="PTHR33868">
    <property type="entry name" value="EXPRESSED PROTEIN"/>
    <property type="match status" value="1"/>
</dbReference>
<evidence type="ECO:0000256" key="1">
    <source>
        <dbReference type="SAM" id="MobiDB-lite"/>
    </source>
</evidence>
<dbReference type="PANTHER" id="PTHR33868:SF2">
    <property type="entry name" value="EXPRESSED PROTEIN"/>
    <property type="match status" value="1"/>
</dbReference>
<accession>A0A3S4NQM2</accession>
<reference evidence="3 4" key="1">
    <citation type="journal article" date="2019" name="Nat. Plants">
        <title>Stout camphor tree genome fills gaps in understanding of flowering plant genome evolution.</title>
        <authorList>
            <person name="Chaw S.M."/>
            <person name="Liu Y.C."/>
            <person name="Wu Y.W."/>
            <person name="Wang H.Y."/>
            <person name="Lin C.I."/>
            <person name="Wu C.S."/>
            <person name="Ke H.M."/>
            <person name="Chang L.Y."/>
            <person name="Hsu C.Y."/>
            <person name="Yang H.T."/>
            <person name="Sudianto E."/>
            <person name="Hsu M.H."/>
            <person name="Wu K.P."/>
            <person name="Wang L.N."/>
            <person name="Leebens-Mack J.H."/>
            <person name="Tsai I.J."/>
        </authorList>
    </citation>
    <scope>NUCLEOTIDE SEQUENCE [LARGE SCALE GENOMIC DNA]</scope>
    <source>
        <strain evidence="4">cv. Chaw 1501</strain>
        <tissue evidence="3">Young leaves</tissue>
    </source>
</reference>
<keyword evidence="4" id="KW-1185">Reference proteome</keyword>
<keyword evidence="2" id="KW-0472">Membrane</keyword>
<feature type="transmembrane region" description="Helical" evidence="2">
    <location>
        <begin position="453"/>
        <end position="481"/>
    </location>
</feature>
<evidence type="ECO:0008006" key="5">
    <source>
        <dbReference type="Google" id="ProtNLM"/>
    </source>
</evidence>
<dbReference type="EMBL" id="QPKB01000003">
    <property type="protein sequence ID" value="RWR80299.1"/>
    <property type="molecule type" value="Genomic_DNA"/>
</dbReference>
<dbReference type="Proteomes" id="UP000283530">
    <property type="component" value="Unassembled WGS sequence"/>
</dbReference>